<dbReference type="NCBIfam" id="NF041644">
    <property type="entry name" value="CBO0543_fam"/>
    <property type="match status" value="1"/>
</dbReference>
<proteinExistence type="predicted"/>
<dbReference type="RefSeq" id="WP_229666753.1">
    <property type="nucleotide sequence ID" value="NZ_BMLG01000017.1"/>
</dbReference>
<reference evidence="2" key="1">
    <citation type="journal article" date="2014" name="Int. J. Syst. Evol. Microbiol.">
        <title>Complete genome sequence of Corynebacterium casei LMG S-19264T (=DSM 44701T), isolated from a smear-ripened cheese.</title>
        <authorList>
            <consortium name="US DOE Joint Genome Institute (JGI-PGF)"/>
            <person name="Walter F."/>
            <person name="Albersmeier A."/>
            <person name="Kalinowski J."/>
            <person name="Ruckert C."/>
        </authorList>
    </citation>
    <scope>NUCLEOTIDE SEQUENCE</scope>
    <source>
        <strain evidence="2">CGMCC 1.6333</strain>
    </source>
</reference>
<feature type="transmembrane region" description="Helical" evidence="1">
    <location>
        <begin position="160"/>
        <end position="182"/>
    </location>
</feature>
<evidence type="ECO:0000256" key="1">
    <source>
        <dbReference type="SAM" id="Phobius"/>
    </source>
</evidence>
<dbReference type="AlphaFoldDB" id="A0A917WX54"/>
<keyword evidence="1" id="KW-1133">Transmembrane helix</keyword>
<evidence type="ECO:0000313" key="2">
    <source>
        <dbReference type="EMBL" id="GGM38055.1"/>
    </source>
</evidence>
<keyword evidence="1" id="KW-0812">Transmembrane</keyword>
<dbReference type="Proteomes" id="UP000618460">
    <property type="component" value="Unassembled WGS sequence"/>
</dbReference>
<feature type="transmembrane region" description="Helical" evidence="1">
    <location>
        <begin position="36"/>
        <end position="54"/>
    </location>
</feature>
<gene>
    <name evidence="2" type="ORF">GCM10011351_25290</name>
</gene>
<keyword evidence="3" id="KW-1185">Reference proteome</keyword>
<feature type="transmembrane region" description="Helical" evidence="1">
    <location>
        <begin position="97"/>
        <end position="116"/>
    </location>
</feature>
<feature type="transmembrane region" description="Helical" evidence="1">
    <location>
        <begin position="128"/>
        <end position="154"/>
    </location>
</feature>
<sequence>MSGNIHENFEEINQMQEKVAQLQEDYWLSYTNIDSWQFWVMVLMLIVPLIIFILKIDRSKLFLLLFFAFNIHVWFAYIDAFGVRRGFWEYPHSLTPYFPFSLSLDGSLVPVAYMFVYQWTLNKKKNFYLYAIALSAIFSFGLKPLLVSINLFGLNKGMNYFYLFLLYCLMFLISKLITNFFLKLESKVNKY</sequence>
<keyword evidence="1" id="KW-0472">Membrane</keyword>
<reference evidence="2" key="2">
    <citation type="submission" date="2020-09" db="EMBL/GenBank/DDBJ databases">
        <authorList>
            <person name="Sun Q."/>
            <person name="Zhou Y."/>
        </authorList>
    </citation>
    <scope>NUCLEOTIDE SEQUENCE</scope>
    <source>
        <strain evidence="2">CGMCC 1.6333</strain>
    </source>
</reference>
<accession>A0A917WX54</accession>
<comment type="caution">
    <text evidence="2">The sequence shown here is derived from an EMBL/GenBank/DDBJ whole genome shotgun (WGS) entry which is preliminary data.</text>
</comment>
<evidence type="ECO:0000313" key="3">
    <source>
        <dbReference type="Proteomes" id="UP000618460"/>
    </source>
</evidence>
<protein>
    <submittedName>
        <fullName evidence="2">Uncharacterized protein</fullName>
    </submittedName>
</protein>
<organism evidence="2 3">
    <name type="scientific">Paraliobacillus quinghaiensis</name>
    <dbReference type="NCBI Taxonomy" id="470815"/>
    <lineage>
        <taxon>Bacteria</taxon>
        <taxon>Bacillati</taxon>
        <taxon>Bacillota</taxon>
        <taxon>Bacilli</taxon>
        <taxon>Bacillales</taxon>
        <taxon>Bacillaceae</taxon>
        <taxon>Paraliobacillus</taxon>
    </lineage>
</organism>
<feature type="transmembrane region" description="Helical" evidence="1">
    <location>
        <begin position="61"/>
        <end position="77"/>
    </location>
</feature>
<dbReference type="EMBL" id="BMLG01000017">
    <property type="protein sequence ID" value="GGM38055.1"/>
    <property type="molecule type" value="Genomic_DNA"/>
</dbReference>
<name>A0A917WX54_9BACI</name>
<dbReference type="InterPro" id="IPR048147">
    <property type="entry name" value="CBO0543-like"/>
</dbReference>